<dbReference type="Pfam" id="PF04379">
    <property type="entry name" value="DUF525"/>
    <property type="match status" value="1"/>
</dbReference>
<dbReference type="Gene3D" id="2.60.40.1470">
    <property type="entry name" value="ApaG domain"/>
    <property type="match status" value="1"/>
</dbReference>
<evidence type="ECO:0000313" key="3">
    <source>
        <dbReference type="WBParaSite" id="TMUE_2000009850.1"/>
    </source>
</evidence>
<dbReference type="GO" id="GO:0005634">
    <property type="term" value="C:nucleus"/>
    <property type="evidence" value="ECO:0007669"/>
    <property type="project" value="TreeGrafter"/>
</dbReference>
<name>A0A5S6QRI7_TRIMR</name>
<evidence type="ECO:0000259" key="1">
    <source>
        <dbReference type="PROSITE" id="PS51087"/>
    </source>
</evidence>
<dbReference type="PANTHER" id="PTHR14289:SF16">
    <property type="entry name" value="POLYMERASE DELTA-INTERACTING PROTEIN 2"/>
    <property type="match status" value="1"/>
</dbReference>
<dbReference type="PROSITE" id="PS51087">
    <property type="entry name" value="APAG"/>
    <property type="match status" value="1"/>
</dbReference>
<protein>
    <submittedName>
        <fullName evidence="3">ApaG domain-containing protein</fullName>
    </submittedName>
</protein>
<dbReference type="GO" id="GO:0042645">
    <property type="term" value="C:mitochondrial nucleoid"/>
    <property type="evidence" value="ECO:0007669"/>
    <property type="project" value="TreeGrafter"/>
</dbReference>
<keyword evidence="2" id="KW-1185">Reference proteome</keyword>
<dbReference type="SUPFAM" id="SSF141255">
    <property type="entry name" value="YccV-like"/>
    <property type="match status" value="1"/>
</dbReference>
<organism evidence="2 3">
    <name type="scientific">Trichuris muris</name>
    <name type="common">Mouse whipworm</name>
    <dbReference type="NCBI Taxonomy" id="70415"/>
    <lineage>
        <taxon>Eukaryota</taxon>
        <taxon>Metazoa</taxon>
        <taxon>Ecdysozoa</taxon>
        <taxon>Nematoda</taxon>
        <taxon>Enoplea</taxon>
        <taxon>Dorylaimia</taxon>
        <taxon>Trichinellida</taxon>
        <taxon>Trichuridae</taxon>
        <taxon>Trichuris</taxon>
    </lineage>
</organism>
<dbReference type="SMART" id="SM00992">
    <property type="entry name" value="YccV-like"/>
    <property type="match status" value="1"/>
</dbReference>
<dbReference type="PANTHER" id="PTHR14289">
    <property type="entry name" value="F-BOX ONLY PROTEIN 3"/>
    <property type="match status" value="1"/>
</dbReference>
<dbReference type="InterPro" id="IPR007474">
    <property type="entry name" value="ApaG_domain"/>
</dbReference>
<dbReference type="InterPro" id="IPR011722">
    <property type="entry name" value="Hemimethylated_DNA-bd_dom"/>
</dbReference>
<dbReference type="GO" id="GO:0070987">
    <property type="term" value="P:error-free translesion synthesis"/>
    <property type="evidence" value="ECO:0007669"/>
    <property type="project" value="TreeGrafter"/>
</dbReference>
<dbReference type="SUPFAM" id="SSF110069">
    <property type="entry name" value="ApaG-like"/>
    <property type="match status" value="1"/>
</dbReference>
<dbReference type="WBParaSite" id="TMUE_2000009850.1">
    <property type="protein sequence ID" value="TMUE_2000009850.1"/>
    <property type="gene ID" value="WBGene00288687"/>
</dbReference>
<sequence length="344" mass="39243">MVYKRAVWLFSSSRTIANACWRSASVSTPVRRYSSIRLAEIGRFDERKNGGEYETGQVFLHSVFGYRGVVLFPWVAEVYDRNSQRRSSSPPEQSVGVYKTPGGVEVHGVRHTYYQALIDERDWSFIRAQPESVTFLGAQEGSRSLYAIPGLDYVAHEDVLPYHSNEPVPIIHELFERFLISDPGNDPAFTGRETLKAWREKNYPWLALSSVHRETTECIRVTVIPFYMGCRESQNTTVYWWRYCIRLENLSKEAVVLRERQWKIFSISGTLDTVRGRGVVGLEPVLSPSIPAFQYSSHVSLHAPSGHMWGSFKMERTNGQTFECRIPPFALESCIEEPTSGVAV</sequence>
<dbReference type="InterPro" id="IPR036623">
    <property type="entry name" value="Hemimethylated_DNA-bd_sf"/>
</dbReference>
<dbReference type="InterPro" id="IPR036767">
    <property type="entry name" value="ApaG_sf"/>
</dbReference>
<dbReference type="STRING" id="70415.A0A5S6QRI7"/>
<reference evidence="3" key="1">
    <citation type="submission" date="2019-12" db="UniProtKB">
        <authorList>
            <consortium name="WormBaseParasite"/>
        </authorList>
    </citation>
    <scope>IDENTIFICATION</scope>
</reference>
<dbReference type="GO" id="GO:0003677">
    <property type="term" value="F:DNA binding"/>
    <property type="evidence" value="ECO:0007669"/>
    <property type="project" value="InterPro"/>
</dbReference>
<dbReference type="Proteomes" id="UP000046395">
    <property type="component" value="Unassembled WGS sequence"/>
</dbReference>
<feature type="domain" description="ApaG" evidence="1">
    <location>
        <begin position="213"/>
        <end position="338"/>
    </location>
</feature>
<accession>A0A5S6QRI7</accession>
<evidence type="ECO:0000313" key="2">
    <source>
        <dbReference type="Proteomes" id="UP000046395"/>
    </source>
</evidence>
<dbReference type="AlphaFoldDB" id="A0A5S6QRI7"/>
<proteinExistence type="predicted"/>